<dbReference type="Proteomes" id="UP000195072">
    <property type="component" value="Unassembled WGS sequence"/>
</dbReference>
<evidence type="ECO:0000313" key="3">
    <source>
        <dbReference type="Proteomes" id="UP000195072"/>
    </source>
</evidence>
<name>A0A252EGX8_9PROT</name>
<accession>A0A252EGX8</accession>
<keyword evidence="1" id="KW-0472">Membrane</keyword>
<evidence type="ECO:0000313" key="2">
    <source>
        <dbReference type="EMBL" id="OUL65463.1"/>
    </source>
</evidence>
<reference evidence="2 3" key="1">
    <citation type="submission" date="2014-06" db="EMBL/GenBank/DDBJ databases">
        <authorList>
            <person name="Ju J."/>
            <person name="Zhang J."/>
        </authorList>
    </citation>
    <scope>NUCLEOTIDE SEQUENCE [LARGE SCALE GENOMIC DNA]</scope>
    <source>
        <strain evidence="2">DmL_050</strain>
    </source>
</reference>
<proteinExistence type="predicted"/>
<evidence type="ECO:0000256" key="1">
    <source>
        <dbReference type="SAM" id="Phobius"/>
    </source>
</evidence>
<gene>
    <name evidence="2" type="ORF">HK16_17060</name>
</gene>
<dbReference type="EMBL" id="JOOZ01000068">
    <property type="protein sequence ID" value="OUL65463.1"/>
    <property type="molecule type" value="Genomic_DNA"/>
</dbReference>
<protein>
    <submittedName>
        <fullName evidence="2">Uncharacterized protein</fullName>
    </submittedName>
</protein>
<keyword evidence="1" id="KW-0812">Transmembrane</keyword>
<sequence length="81" mass="8616">MPPSFFSLGRLAVYRLIFFFLFLQNYFLVACAETDNTSGLSVVSMGEAVASYSGQVAANRASLGLGSIPSACFALRPVVCP</sequence>
<feature type="transmembrane region" description="Helical" evidence="1">
    <location>
        <begin position="12"/>
        <end position="29"/>
    </location>
</feature>
<keyword evidence="1" id="KW-1133">Transmembrane helix</keyword>
<comment type="caution">
    <text evidence="2">The sequence shown here is derived from an EMBL/GenBank/DDBJ whole genome shotgun (WGS) entry which is preliminary data.</text>
</comment>
<organism evidence="2 3">
    <name type="scientific">Acetobacter senegalensis</name>
    <dbReference type="NCBI Taxonomy" id="446692"/>
    <lineage>
        <taxon>Bacteria</taxon>
        <taxon>Pseudomonadati</taxon>
        <taxon>Pseudomonadota</taxon>
        <taxon>Alphaproteobacteria</taxon>
        <taxon>Acetobacterales</taxon>
        <taxon>Acetobacteraceae</taxon>
        <taxon>Acetobacter</taxon>
    </lineage>
</organism>
<dbReference type="AlphaFoldDB" id="A0A252EGX8"/>